<dbReference type="Gene3D" id="3.20.20.140">
    <property type="entry name" value="Metal-dependent hydrolases"/>
    <property type="match status" value="1"/>
</dbReference>
<dbReference type="InterPro" id="IPR022311">
    <property type="entry name" value="PolX-like"/>
</dbReference>
<keyword evidence="8" id="KW-0808">Transferase</keyword>
<dbReference type="EC" id="2.7.7.7" evidence="3"/>
<comment type="catalytic activity">
    <reaction evidence="18">
        <text>2'-deoxyribonucleotide-(2'-deoxyribose 5'-phosphate)-2'-deoxyribonucleotide-DNA = a 3'-end 2'-deoxyribonucleotide-(2,3-dehydro-2,3-deoxyribose 5'-phosphate)-DNA + a 5'-end 5'-phospho-2'-deoxyribonucleoside-DNA + H(+)</text>
        <dbReference type="Rhea" id="RHEA:66592"/>
        <dbReference type="Rhea" id="RHEA-COMP:13180"/>
        <dbReference type="Rhea" id="RHEA-COMP:16897"/>
        <dbReference type="Rhea" id="RHEA-COMP:17067"/>
        <dbReference type="ChEBI" id="CHEBI:15378"/>
        <dbReference type="ChEBI" id="CHEBI:136412"/>
        <dbReference type="ChEBI" id="CHEBI:157695"/>
        <dbReference type="ChEBI" id="CHEBI:167181"/>
        <dbReference type="EC" id="4.2.99.18"/>
    </reaction>
</comment>
<dbReference type="InterPro" id="IPR010996">
    <property type="entry name" value="HHH_MUS81"/>
</dbReference>
<keyword evidence="27" id="KW-1185">Reference proteome</keyword>
<evidence type="ECO:0000256" key="10">
    <source>
        <dbReference type="ARBA" id="ARBA00022705"/>
    </source>
</evidence>
<dbReference type="GO" id="GO:0006281">
    <property type="term" value="P:DNA repair"/>
    <property type="evidence" value="ECO:0007669"/>
    <property type="project" value="UniProtKB-KW"/>
</dbReference>
<dbReference type="GO" id="GO:0042578">
    <property type="term" value="F:phosphoric ester hydrolase activity"/>
    <property type="evidence" value="ECO:0007669"/>
    <property type="project" value="TreeGrafter"/>
</dbReference>
<evidence type="ECO:0000256" key="16">
    <source>
        <dbReference type="ARBA" id="ARBA00035717"/>
    </source>
</evidence>
<dbReference type="Pfam" id="PF14791">
    <property type="entry name" value="DNA_pol_B_thumb"/>
    <property type="match status" value="1"/>
</dbReference>
<accession>A0A133VP99</accession>
<dbReference type="SUPFAM" id="SSF89550">
    <property type="entry name" value="PHP domain-like"/>
    <property type="match status" value="1"/>
</dbReference>
<evidence type="ECO:0000259" key="24">
    <source>
        <dbReference type="SMART" id="SM00481"/>
    </source>
</evidence>
<proteinExistence type="predicted"/>
<dbReference type="InterPro" id="IPR016195">
    <property type="entry name" value="Pol/histidinol_Pase-like"/>
</dbReference>
<comment type="function">
    <text evidence="20">Repair polymerase that plays a key role in base-excision repair. During this process, the damaged base is excised by specific DNA glycosylases, the DNA backbone is nicked at the abasic site by an apurinic/apyrimidic (AP) endonuclease, and POLB removes 5'-deoxyribose-phosphate from the preincised AP site acting as a 5'-deoxyribose-phosphate lyase (5'-dRP lyase); through its DNA polymerase activity, it adds one nucleotide to the 3' end of the arising single-nucleotide gap. Conducts 'gap-filling' DNA synthesis in a stepwise distributive fashion rather than in a processive fashion as for other DNA polymerases. It is also able to cleave sugar-phosphate bonds 3' to an intact AP site, acting as an AP lyase.</text>
</comment>
<evidence type="ECO:0000313" key="26">
    <source>
        <dbReference type="EMBL" id="KXB08243.1"/>
    </source>
</evidence>
<comment type="cofactor">
    <cofactor evidence="1">
        <name>Mg(2+)</name>
        <dbReference type="ChEBI" id="CHEBI:18420"/>
    </cofactor>
</comment>
<evidence type="ECO:0000256" key="17">
    <source>
        <dbReference type="ARBA" id="ARBA00035726"/>
    </source>
</evidence>
<evidence type="ECO:0000256" key="15">
    <source>
        <dbReference type="ARBA" id="ARBA00023204"/>
    </source>
</evidence>
<dbReference type="Gene3D" id="3.30.460.10">
    <property type="entry name" value="Beta Polymerase, domain 2"/>
    <property type="match status" value="1"/>
</dbReference>
<keyword evidence="6" id="KW-0488">Methylation</keyword>
<dbReference type="SUPFAM" id="SSF158702">
    <property type="entry name" value="Sec63 N-terminal domain-like"/>
    <property type="match status" value="1"/>
</dbReference>
<feature type="domain" description="Helix-hairpin-helix DNA-binding motif class 1" evidence="23">
    <location>
        <begin position="90"/>
        <end position="109"/>
    </location>
</feature>
<feature type="coiled-coil region" evidence="22">
    <location>
        <begin position="29"/>
        <end position="56"/>
    </location>
</feature>
<keyword evidence="13" id="KW-0239">DNA-directed DNA polymerase</keyword>
<dbReference type="InterPro" id="IPR043519">
    <property type="entry name" value="NT_sf"/>
</dbReference>
<dbReference type="PRINTS" id="PR00870">
    <property type="entry name" value="DNAPOLXBETA"/>
</dbReference>
<evidence type="ECO:0000256" key="12">
    <source>
        <dbReference type="ARBA" id="ARBA00022843"/>
    </source>
</evidence>
<reference evidence="26 27" key="1">
    <citation type="journal article" date="2016" name="Sci. Rep.">
        <title>Metabolic traits of an uncultured archaeal lineage -MSBL1- from brine pools of the Red Sea.</title>
        <authorList>
            <person name="Mwirichia R."/>
            <person name="Alam I."/>
            <person name="Rashid M."/>
            <person name="Vinu M."/>
            <person name="Ba-Alawi W."/>
            <person name="Anthony Kamau A."/>
            <person name="Kamanda Ngugi D."/>
            <person name="Goker M."/>
            <person name="Klenk H.P."/>
            <person name="Bajic V."/>
            <person name="Stingl U."/>
        </authorList>
    </citation>
    <scope>NUCLEOTIDE SEQUENCE [LARGE SCALE GENOMIC DNA]</scope>
    <source>
        <strain evidence="26">SCGC-AAA382N08</strain>
    </source>
</reference>
<evidence type="ECO:0000256" key="13">
    <source>
        <dbReference type="ARBA" id="ARBA00022932"/>
    </source>
</evidence>
<evidence type="ECO:0000256" key="7">
    <source>
        <dbReference type="ARBA" id="ARBA00022634"/>
    </source>
</evidence>
<feature type="domain" description="Helix-hairpin-helix DNA-binding motif class 1" evidence="23">
    <location>
        <begin position="50"/>
        <end position="69"/>
    </location>
</feature>
<feature type="domain" description="Helix-hairpin-helix DNA-binding motif class 1" evidence="23">
    <location>
        <begin position="125"/>
        <end position="144"/>
    </location>
</feature>
<evidence type="ECO:0000256" key="20">
    <source>
        <dbReference type="ARBA" id="ARBA00045548"/>
    </source>
</evidence>
<evidence type="ECO:0000256" key="6">
    <source>
        <dbReference type="ARBA" id="ARBA00022481"/>
    </source>
</evidence>
<keyword evidence="22" id="KW-0175">Coiled coil</keyword>
<dbReference type="SUPFAM" id="SSF47802">
    <property type="entry name" value="DNA polymerase beta, N-terminal domain-like"/>
    <property type="match status" value="1"/>
</dbReference>
<feature type="domain" description="DNA-directed DNA polymerase X" evidence="25">
    <location>
        <begin position="1"/>
        <end position="313"/>
    </location>
</feature>
<keyword evidence="7" id="KW-0237">DNA synthesis</keyword>
<dbReference type="SMART" id="SM00481">
    <property type="entry name" value="POLIIIAc"/>
    <property type="match status" value="1"/>
</dbReference>
<evidence type="ECO:0000256" key="21">
    <source>
        <dbReference type="ARBA" id="ARBA00049244"/>
    </source>
</evidence>
<keyword evidence="11" id="KW-0227">DNA damage</keyword>
<comment type="subcellular location">
    <subcellularLocation>
        <location evidence="2">Cytoplasm</location>
    </subcellularLocation>
</comment>
<dbReference type="GO" id="GO:0003887">
    <property type="term" value="F:DNA-directed DNA polymerase activity"/>
    <property type="evidence" value="ECO:0007669"/>
    <property type="project" value="UniProtKB-KW"/>
</dbReference>
<evidence type="ECO:0000256" key="1">
    <source>
        <dbReference type="ARBA" id="ARBA00001946"/>
    </source>
</evidence>
<dbReference type="PIRSF" id="PIRSF005047">
    <property type="entry name" value="UCP005047_YshC"/>
    <property type="match status" value="1"/>
</dbReference>
<dbReference type="InterPro" id="IPR027421">
    <property type="entry name" value="DNA_pol_lamdba_lyase_dom_sf"/>
</dbReference>
<keyword evidence="9" id="KW-0548">Nucleotidyltransferase</keyword>
<dbReference type="Pfam" id="PF14520">
    <property type="entry name" value="HHH_5"/>
    <property type="match status" value="1"/>
</dbReference>
<dbReference type="Gene3D" id="3.30.210.10">
    <property type="entry name" value="DNA polymerase, thumb domain"/>
    <property type="match status" value="1"/>
</dbReference>
<dbReference type="SMART" id="SM00483">
    <property type="entry name" value="POLXc"/>
    <property type="match status" value="1"/>
</dbReference>
<keyword evidence="10" id="KW-0235">DNA replication</keyword>
<evidence type="ECO:0000256" key="18">
    <source>
        <dbReference type="ARBA" id="ARBA00044632"/>
    </source>
</evidence>
<evidence type="ECO:0000256" key="22">
    <source>
        <dbReference type="SAM" id="Coils"/>
    </source>
</evidence>
<evidence type="ECO:0000256" key="3">
    <source>
        <dbReference type="ARBA" id="ARBA00012417"/>
    </source>
</evidence>
<comment type="caution">
    <text evidence="26">The sequence shown here is derived from an EMBL/GenBank/DDBJ whole genome shotgun (WGS) entry which is preliminary data.</text>
</comment>
<keyword evidence="12" id="KW-0832">Ubl conjugation</keyword>
<dbReference type="GO" id="GO:0003677">
    <property type="term" value="F:DNA binding"/>
    <property type="evidence" value="ECO:0007669"/>
    <property type="project" value="InterPro"/>
</dbReference>
<dbReference type="SMART" id="SM00278">
    <property type="entry name" value="HhH1"/>
    <property type="match status" value="3"/>
</dbReference>
<dbReference type="Pfam" id="PF02811">
    <property type="entry name" value="PHP"/>
    <property type="match status" value="1"/>
</dbReference>
<dbReference type="InterPro" id="IPR003141">
    <property type="entry name" value="Pol/His_phosphatase_N"/>
</dbReference>
<keyword evidence="15" id="KW-0234">DNA repair</keyword>
<comment type="catalytic activity">
    <reaction evidence="19">
        <text>a 5'-end 2'-deoxyribose-2'-deoxyribonucleotide-DNA = (2E,4S)-4-hydroxypenten-2-al-5-phosphate + a 5'-end 5'-phospho-2'-deoxyribonucleoside-DNA + H(+)</text>
        <dbReference type="Rhea" id="RHEA:76255"/>
        <dbReference type="Rhea" id="RHEA-COMP:13180"/>
        <dbReference type="Rhea" id="RHEA-COMP:18657"/>
        <dbReference type="ChEBI" id="CHEBI:15378"/>
        <dbReference type="ChEBI" id="CHEBI:136412"/>
        <dbReference type="ChEBI" id="CHEBI:195194"/>
        <dbReference type="ChEBI" id="CHEBI:195195"/>
    </reaction>
</comment>
<evidence type="ECO:0000256" key="11">
    <source>
        <dbReference type="ARBA" id="ARBA00022763"/>
    </source>
</evidence>
<comment type="catalytic activity">
    <reaction evidence="21">
        <text>DNA(n) + a 2'-deoxyribonucleoside 5'-triphosphate = DNA(n+1) + diphosphate</text>
        <dbReference type="Rhea" id="RHEA:22508"/>
        <dbReference type="Rhea" id="RHEA-COMP:17339"/>
        <dbReference type="Rhea" id="RHEA-COMP:17340"/>
        <dbReference type="ChEBI" id="CHEBI:33019"/>
        <dbReference type="ChEBI" id="CHEBI:61560"/>
        <dbReference type="ChEBI" id="CHEBI:173112"/>
        <dbReference type="EC" id="2.7.7.7"/>
    </reaction>
</comment>
<dbReference type="InterPro" id="IPR029398">
    <property type="entry name" value="PolB_thumb"/>
</dbReference>
<organism evidence="26 27">
    <name type="scientific">candidate division MSBL1 archaeon SCGC-AAA382N08</name>
    <dbReference type="NCBI Taxonomy" id="1698285"/>
    <lineage>
        <taxon>Archaea</taxon>
        <taxon>Methanobacteriati</taxon>
        <taxon>Methanobacteriota</taxon>
        <taxon>candidate division MSBL1</taxon>
    </lineage>
</organism>
<gene>
    <name evidence="26" type="ORF">AKJ56_01615</name>
</gene>
<dbReference type="InterPro" id="IPR037160">
    <property type="entry name" value="DNA_Pol_thumb_sf"/>
</dbReference>
<dbReference type="Gene3D" id="1.10.150.20">
    <property type="entry name" value="5' to 3' exonuclease, C-terminal subdomain"/>
    <property type="match status" value="1"/>
</dbReference>
<dbReference type="EC" id="4.2.99.18" evidence="4"/>
<evidence type="ECO:0000256" key="14">
    <source>
        <dbReference type="ARBA" id="ARBA00023053"/>
    </source>
</evidence>
<dbReference type="EMBL" id="LHYJ01000021">
    <property type="protein sequence ID" value="KXB08243.1"/>
    <property type="molecule type" value="Genomic_DNA"/>
</dbReference>
<dbReference type="InterPro" id="IPR002008">
    <property type="entry name" value="DNA_pol_X_beta-like"/>
</dbReference>
<feature type="domain" description="Polymerase/histidinol phosphatase N-terminal" evidence="24">
    <location>
        <begin position="337"/>
        <end position="415"/>
    </location>
</feature>
<protein>
    <recommendedName>
        <fullName evidence="5">DNA polymerase beta</fullName>
        <ecNumber evidence="3">2.7.7.7</ecNumber>
        <ecNumber evidence="4">4.2.99.18</ecNumber>
    </recommendedName>
    <alternativeName>
        <fullName evidence="16">5'-deoxyribose-phosphate lyase</fullName>
    </alternativeName>
    <alternativeName>
        <fullName evidence="17">AP lyase</fullName>
    </alternativeName>
</protein>
<evidence type="ECO:0000256" key="19">
    <source>
        <dbReference type="ARBA" id="ARBA00044678"/>
    </source>
</evidence>
<dbReference type="PANTHER" id="PTHR36928">
    <property type="entry name" value="PHOSPHATASE YCDX-RELATED"/>
    <property type="match status" value="1"/>
</dbReference>
<sequence>MKNKEISKILYEIADFLEIKGVKYKPRAYRKAARNIEALTEDVENIYERRELKEIEGVGESIAEKISKYLETGELEYYERLRKDVPVDIENLTNVEGLGPKSVKKLYNSLGIETLEDLEEAAKAGRIADVKGFGEKIQEKILENIDAARMGRERKLIGRIFPLVQDLKKRIQGKDVFERVNIVGSYRRRNPTIGDIDVLALSDDSEEAMEEFCNLNDVEEVLAKGDTKSSIIISGNIQVDLRIVDEVSYGSALMYFTGSKDHNVSIRSKAKGRDWKLNEYGLFDSNDERLAGEKEEEVYDKLDMSFIPPELRENTGEIESAERGSLPDLVERVDIRGDLQIHSNYSDGSASMREMVENAEEIDLDYVLFSDHGPSLKIAGGLSEKEFDEQSGEVEELNDEFDVEILLGVEANIVEDGLDISKDWCEKCDFLSVAMHNRPKDATDRILSVFENYPVDIWVHPLGRQFFSRDPLDIDLDKIVDKTEEEHIAIEISSQPERLDLDWRNVKKYRDKADYVISTDAHSTTELDFMRFGVSQARKGWCNEDSVLNTKSIDKARSYLNG</sequence>
<dbReference type="InterPro" id="IPR003583">
    <property type="entry name" value="Hlx-hairpin-Hlx_DNA-bd_motif"/>
</dbReference>
<dbReference type="Gene3D" id="1.10.150.110">
    <property type="entry name" value="DNA polymerase beta, N-terminal domain-like"/>
    <property type="match status" value="1"/>
</dbReference>
<evidence type="ECO:0000256" key="5">
    <source>
        <dbReference type="ARBA" id="ARBA00020020"/>
    </source>
</evidence>
<dbReference type="GO" id="GO:0140078">
    <property type="term" value="F:class I DNA-(apurinic or apyrimidinic site) endonuclease activity"/>
    <property type="evidence" value="ECO:0007669"/>
    <property type="project" value="UniProtKB-EC"/>
</dbReference>
<dbReference type="Pfam" id="PF14716">
    <property type="entry name" value="HHH_8"/>
    <property type="match status" value="1"/>
</dbReference>
<dbReference type="GO" id="GO:0008270">
    <property type="term" value="F:zinc ion binding"/>
    <property type="evidence" value="ECO:0007669"/>
    <property type="project" value="TreeGrafter"/>
</dbReference>
<dbReference type="CDD" id="cd00141">
    <property type="entry name" value="NT_POLXc"/>
    <property type="match status" value="1"/>
</dbReference>
<dbReference type="InterPro" id="IPR002054">
    <property type="entry name" value="DNA-dir_DNA_pol_X"/>
</dbReference>
<evidence type="ECO:0000256" key="8">
    <source>
        <dbReference type="ARBA" id="ARBA00022679"/>
    </source>
</evidence>
<dbReference type="GO" id="GO:0005829">
    <property type="term" value="C:cytosol"/>
    <property type="evidence" value="ECO:0007669"/>
    <property type="project" value="TreeGrafter"/>
</dbReference>
<evidence type="ECO:0000256" key="2">
    <source>
        <dbReference type="ARBA" id="ARBA00004496"/>
    </source>
</evidence>
<name>A0A133VP99_9EURY</name>
<evidence type="ECO:0000259" key="23">
    <source>
        <dbReference type="SMART" id="SM00278"/>
    </source>
</evidence>
<dbReference type="PATRIC" id="fig|1698285.3.peg.242"/>
<evidence type="ECO:0000256" key="4">
    <source>
        <dbReference type="ARBA" id="ARBA00012720"/>
    </source>
</evidence>
<dbReference type="NCBIfam" id="NF006375">
    <property type="entry name" value="PRK08609.1"/>
    <property type="match status" value="1"/>
</dbReference>
<dbReference type="AlphaFoldDB" id="A0A133VP99"/>
<evidence type="ECO:0000259" key="25">
    <source>
        <dbReference type="SMART" id="SM00483"/>
    </source>
</evidence>
<evidence type="ECO:0000256" key="9">
    <source>
        <dbReference type="ARBA" id="ARBA00022695"/>
    </source>
</evidence>
<dbReference type="InterPro" id="IPR050243">
    <property type="entry name" value="PHP_phosphatase"/>
</dbReference>
<keyword evidence="14" id="KW-0915">Sodium</keyword>
<evidence type="ECO:0000313" key="27">
    <source>
        <dbReference type="Proteomes" id="UP000070175"/>
    </source>
</evidence>
<dbReference type="Proteomes" id="UP000070175">
    <property type="component" value="Unassembled WGS sequence"/>
</dbReference>
<dbReference type="PANTHER" id="PTHR36928:SF1">
    <property type="entry name" value="PHOSPHATASE YCDX-RELATED"/>
    <property type="match status" value="1"/>
</dbReference>
<dbReference type="SUPFAM" id="SSF81301">
    <property type="entry name" value="Nucleotidyltransferase"/>
    <property type="match status" value="1"/>
</dbReference>
<dbReference type="InterPro" id="IPR004013">
    <property type="entry name" value="PHP_dom"/>
</dbReference>